<feature type="domain" description="Carbohydrate kinase PfkB" evidence="5">
    <location>
        <begin position="21"/>
        <end position="283"/>
    </location>
</feature>
<comment type="similarity">
    <text evidence="1">Belongs to the carbohydrate kinase PfkB family.</text>
</comment>
<dbReference type="Pfam" id="PF00294">
    <property type="entry name" value="PfkB"/>
    <property type="match status" value="1"/>
</dbReference>
<dbReference type="RefSeq" id="WP_367769910.1">
    <property type="nucleotide sequence ID" value="NZ_CP165625.1"/>
</dbReference>
<dbReference type="CDD" id="cd01167">
    <property type="entry name" value="bac_FRK"/>
    <property type="match status" value="1"/>
</dbReference>
<keyword evidence="4" id="KW-0175">Coiled coil</keyword>
<dbReference type="PROSITE" id="PS00583">
    <property type="entry name" value="PFKB_KINASES_1"/>
    <property type="match status" value="1"/>
</dbReference>
<organism evidence="6">
    <name type="scientific">Flavobacterium sp. WC2409</name>
    <dbReference type="NCBI Taxonomy" id="3234139"/>
    <lineage>
        <taxon>Bacteria</taxon>
        <taxon>Pseudomonadati</taxon>
        <taxon>Bacteroidota</taxon>
        <taxon>Flavobacteriia</taxon>
        <taxon>Flavobacteriales</taxon>
        <taxon>Flavobacteriaceae</taxon>
        <taxon>Flavobacterium</taxon>
    </lineage>
</organism>
<dbReference type="PROSITE" id="PS00584">
    <property type="entry name" value="PFKB_KINASES_2"/>
    <property type="match status" value="1"/>
</dbReference>
<keyword evidence="3 6" id="KW-0418">Kinase</keyword>
<accession>A0AB39W7S6</accession>
<dbReference type="PANTHER" id="PTHR43085">
    <property type="entry name" value="HEXOKINASE FAMILY MEMBER"/>
    <property type="match status" value="1"/>
</dbReference>
<dbReference type="EC" id="2.7.1.-" evidence="6"/>
<dbReference type="PANTHER" id="PTHR43085:SF57">
    <property type="entry name" value="CARBOHYDRATE KINASE PFKB DOMAIN-CONTAINING PROTEIN"/>
    <property type="match status" value="1"/>
</dbReference>
<evidence type="ECO:0000256" key="4">
    <source>
        <dbReference type="SAM" id="Coils"/>
    </source>
</evidence>
<proteinExistence type="inferred from homology"/>
<gene>
    <name evidence="6" type="ORF">AB3G34_06190</name>
</gene>
<dbReference type="InterPro" id="IPR029056">
    <property type="entry name" value="Ribokinase-like"/>
</dbReference>
<sequence length="310" mass="33659">MEKRLKGVCFGEVLFDVFLEHKKIGGAPLNVASRLNSLGGEIAMISAVGNDANGIIVVDYLNGVGVNTESVQVKENYATGVVNVILNEKGNASYDINYPAAWDKIEVSTTSTQLVEGADFFVYGSLSSRDSVSNNTLKELLKVAKYSVFDVNLRVPHYTKSNVLELLQVADFIKFNDDELNEICQDLQSDKKSLEQNILFIAKKTNTKTICVTLGSHGAVLYCNNKFYHNCGFKVNVVDTVGSGDSFLAALIIKLLNGEDPQHAINFASAIGAIVAQNEGANPVISPTEIDVFLSGFEQVNRFAKTSTTN</sequence>
<dbReference type="EMBL" id="CP165625">
    <property type="protein sequence ID" value="XDU96704.1"/>
    <property type="molecule type" value="Genomic_DNA"/>
</dbReference>
<dbReference type="InterPro" id="IPR050306">
    <property type="entry name" value="PfkB_Carbo_kinase"/>
</dbReference>
<evidence type="ECO:0000256" key="3">
    <source>
        <dbReference type="ARBA" id="ARBA00022777"/>
    </source>
</evidence>
<evidence type="ECO:0000313" key="6">
    <source>
        <dbReference type="EMBL" id="XDU96704.1"/>
    </source>
</evidence>
<protein>
    <submittedName>
        <fullName evidence="6">Carbohydrate kinase family protein</fullName>
        <ecNumber evidence="6">2.7.1.-</ecNumber>
    </submittedName>
</protein>
<dbReference type="InterPro" id="IPR011611">
    <property type="entry name" value="PfkB_dom"/>
</dbReference>
<feature type="coiled-coil region" evidence="4">
    <location>
        <begin position="177"/>
        <end position="204"/>
    </location>
</feature>
<evidence type="ECO:0000256" key="1">
    <source>
        <dbReference type="ARBA" id="ARBA00010688"/>
    </source>
</evidence>
<name>A0AB39W7S6_9FLAO</name>
<dbReference type="AlphaFoldDB" id="A0AB39W7S6"/>
<evidence type="ECO:0000259" key="5">
    <source>
        <dbReference type="Pfam" id="PF00294"/>
    </source>
</evidence>
<keyword evidence="2 6" id="KW-0808">Transferase</keyword>
<dbReference type="GO" id="GO:0016301">
    <property type="term" value="F:kinase activity"/>
    <property type="evidence" value="ECO:0007669"/>
    <property type="project" value="UniProtKB-KW"/>
</dbReference>
<dbReference type="Gene3D" id="3.40.1190.20">
    <property type="match status" value="1"/>
</dbReference>
<dbReference type="InterPro" id="IPR002173">
    <property type="entry name" value="Carboh/pur_kinase_PfkB_CS"/>
</dbReference>
<reference evidence="6" key="1">
    <citation type="submission" date="2024-07" db="EMBL/GenBank/DDBJ databases">
        <authorList>
            <person name="Biller S.J."/>
        </authorList>
    </citation>
    <scope>NUCLEOTIDE SEQUENCE</scope>
    <source>
        <strain evidence="6">WC2409</strain>
    </source>
</reference>
<evidence type="ECO:0000256" key="2">
    <source>
        <dbReference type="ARBA" id="ARBA00022679"/>
    </source>
</evidence>
<dbReference type="SUPFAM" id="SSF53613">
    <property type="entry name" value="Ribokinase-like"/>
    <property type="match status" value="1"/>
</dbReference>